<dbReference type="Gene3D" id="3.30.70.330">
    <property type="match status" value="1"/>
</dbReference>
<evidence type="ECO:0000259" key="3">
    <source>
        <dbReference type="PROSITE" id="PS50102"/>
    </source>
</evidence>
<comment type="caution">
    <text evidence="4">The sequence shown here is derived from an EMBL/GenBank/DDBJ whole genome shotgun (WGS) entry which is preliminary data.</text>
</comment>
<name>A0AAE1VFL1_9SOLA</name>
<dbReference type="InterPro" id="IPR012677">
    <property type="entry name" value="Nucleotide-bd_a/b_plait_sf"/>
</dbReference>
<dbReference type="EMBL" id="JAVYJV010000006">
    <property type="protein sequence ID" value="KAK4368243.1"/>
    <property type="molecule type" value="Genomic_DNA"/>
</dbReference>
<dbReference type="AlphaFoldDB" id="A0AAE1VFL1"/>
<evidence type="ECO:0000256" key="1">
    <source>
        <dbReference type="ARBA" id="ARBA00022884"/>
    </source>
</evidence>
<evidence type="ECO:0000313" key="4">
    <source>
        <dbReference type="EMBL" id="KAK4368243.1"/>
    </source>
</evidence>
<dbReference type="Pfam" id="PF00076">
    <property type="entry name" value="RRM_1"/>
    <property type="match status" value="1"/>
</dbReference>
<reference evidence="4" key="1">
    <citation type="submission" date="2023-12" db="EMBL/GenBank/DDBJ databases">
        <title>Genome assembly of Anisodus tanguticus.</title>
        <authorList>
            <person name="Wang Y.-J."/>
        </authorList>
    </citation>
    <scope>NUCLEOTIDE SEQUENCE</scope>
    <source>
        <strain evidence="4">KB-2021</strain>
        <tissue evidence="4">Leaf</tissue>
    </source>
</reference>
<evidence type="ECO:0000313" key="5">
    <source>
        <dbReference type="Proteomes" id="UP001291623"/>
    </source>
</evidence>
<dbReference type="GO" id="GO:0003723">
    <property type="term" value="F:RNA binding"/>
    <property type="evidence" value="ECO:0007669"/>
    <property type="project" value="UniProtKB-UniRule"/>
</dbReference>
<dbReference type="Proteomes" id="UP001291623">
    <property type="component" value="Unassembled WGS sequence"/>
</dbReference>
<dbReference type="PANTHER" id="PTHR11176:SF35">
    <property type="entry name" value="RRM DOMAIN-CONTAINING PROTEIN"/>
    <property type="match status" value="1"/>
</dbReference>
<dbReference type="InterPro" id="IPR035979">
    <property type="entry name" value="RBD_domain_sf"/>
</dbReference>
<sequence length="364" mass="40527">MAYQMSRGGSSGSPFAGRDTTYTKVFVGGLAWETKSESLRRYFEQFGDIIEAVAITDKHTARSKGYGFVTFHDPEAAWRACANPNPIIDGRRANCNLASLGRPQGLLPYGRLRSSVPYLENPQAPRGLYMGSPLYQLPVPYSYQPGFSYPPYRFPAYGPDYAYPQMYGVPSTVGTNTLQFGQLGVQPGSPAYAFRGHLMPGPQMVQYQRPNASGTTTDNVPLMQLPYHSGTTLVGTTSCVRVQSESVFLVAPLCHLLVSHRLQYKLVRRNSLRAVALTKWQVEWLNWMMNSRNWLAVICVVDLEHDPEPPDGRLTEVFQSHGHQELEGITCKIQAVQITISEMSKCLDCSFAVCMDNPARTSSY</sequence>
<feature type="domain" description="RRM" evidence="3">
    <location>
        <begin position="23"/>
        <end position="100"/>
    </location>
</feature>
<dbReference type="InterPro" id="IPR000504">
    <property type="entry name" value="RRM_dom"/>
</dbReference>
<protein>
    <recommendedName>
        <fullName evidence="3">RRM domain-containing protein</fullName>
    </recommendedName>
</protein>
<dbReference type="SMART" id="SM00360">
    <property type="entry name" value="RRM"/>
    <property type="match status" value="1"/>
</dbReference>
<proteinExistence type="predicted"/>
<dbReference type="PANTHER" id="PTHR11176">
    <property type="entry name" value="BOULE-RELATED"/>
    <property type="match status" value="1"/>
</dbReference>
<organism evidence="4 5">
    <name type="scientific">Anisodus tanguticus</name>
    <dbReference type="NCBI Taxonomy" id="243964"/>
    <lineage>
        <taxon>Eukaryota</taxon>
        <taxon>Viridiplantae</taxon>
        <taxon>Streptophyta</taxon>
        <taxon>Embryophyta</taxon>
        <taxon>Tracheophyta</taxon>
        <taxon>Spermatophyta</taxon>
        <taxon>Magnoliopsida</taxon>
        <taxon>eudicotyledons</taxon>
        <taxon>Gunneridae</taxon>
        <taxon>Pentapetalae</taxon>
        <taxon>asterids</taxon>
        <taxon>lamiids</taxon>
        <taxon>Solanales</taxon>
        <taxon>Solanaceae</taxon>
        <taxon>Solanoideae</taxon>
        <taxon>Hyoscyameae</taxon>
        <taxon>Anisodus</taxon>
    </lineage>
</organism>
<gene>
    <name evidence="4" type="ORF">RND71_012035</name>
</gene>
<keyword evidence="1 2" id="KW-0694">RNA-binding</keyword>
<keyword evidence="5" id="KW-1185">Reference proteome</keyword>
<dbReference type="PROSITE" id="PS50102">
    <property type="entry name" value="RRM"/>
    <property type="match status" value="1"/>
</dbReference>
<dbReference type="SUPFAM" id="SSF54928">
    <property type="entry name" value="RNA-binding domain, RBD"/>
    <property type="match status" value="1"/>
</dbReference>
<accession>A0AAE1VFL1</accession>
<evidence type="ECO:0000256" key="2">
    <source>
        <dbReference type="PROSITE-ProRule" id="PRU00176"/>
    </source>
</evidence>
<dbReference type="CDD" id="cd12384">
    <property type="entry name" value="RRM_RBM24_RBM38_like"/>
    <property type="match status" value="1"/>
</dbReference>